<protein>
    <submittedName>
        <fullName evidence="2">Phage scaffolding protein</fullName>
    </submittedName>
</protein>
<dbReference type="EMBL" id="JACOPO010000015">
    <property type="protein sequence ID" value="MBC5723788.1"/>
    <property type="molecule type" value="Genomic_DNA"/>
</dbReference>
<evidence type="ECO:0000313" key="2">
    <source>
        <dbReference type="EMBL" id="MBC5723788.1"/>
    </source>
</evidence>
<evidence type="ECO:0000313" key="3">
    <source>
        <dbReference type="Proteomes" id="UP000628736"/>
    </source>
</evidence>
<feature type="coiled-coil region" evidence="1">
    <location>
        <begin position="29"/>
        <end position="90"/>
    </location>
</feature>
<keyword evidence="1" id="KW-0175">Coiled coil</keyword>
<accession>A0A8J6M817</accession>
<evidence type="ECO:0000256" key="1">
    <source>
        <dbReference type="SAM" id="Coils"/>
    </source>
</evidence>
<name>A0A8J6M817_9FIRM</name>
<comment type="caution">
    <text evidence="2">The sequence shown here is derived from an EMBL/GenBank/DDBJ whole genome shotgun (WGS) entry which is preliminary data.</text>
</comment>
<sequence>MTREEIKAILKDISDEQVNSILDLNSRDIGKVKGKTEDQKTELENLRRQLAEKDETIANLEKAKGDAAAIQAELDKYKQAEADRAKAEKEAQVDAILTQTAESALEGREFVNEYTRTHFLGELKKAIQDPANKGKKPADLFSDMTKDVDGIFKNPQHEPLKIAGVTKTDTSGNMTKDQIMSIKDASERQAAIAEHLDLFRKD</sequence>
<organism evidence="2 3">
    <name type="scientific">Flintibacter hominis</name>
    <dbReference type="NCBI Taxonomy" id="2763048"/>
    <lineage>
        <taxon>Bacteria</taxon>
        <taxon>Bacillati</taxon>
        <taxon>Bacillota</taxon>
        <taxon>Clostridia</taxon>
        <taxon>Eubacteriales</taxon>
        <taxon>Flintibacter</taxon>
    </lineage>
</organism>
<proteinExistence type="predicted"/>
<keyword evidence="3" id="KW-1185">Reference proteome</keyword>
<reference evidence="2" key="1">
    <citation type="submission" date="2020-08" db="EMBL/GenBank/DDBJ databases">
        <title>Genome public.</title>
        <authorList>
            <person name="Liu C."/>
            <person name="Sun Q."/>
        </authorList>
    </citation>
    <scope>NUCLEOTIDE SEQUENCE</scope>
    <source>
        <strain evidence="2">NSJ-23</strain>
    </source>
</reference>
<dbReference type="AlphaFoldDB" id="A0A8J6M817"/>
<dbReference type="RefSeq" id="WP_186853483.1">
    <property type="nucleotide sequence ID" value="NZ_JACOPO010000015.1"/>
</dbReference>
<dbReference type="Proteomes" id="UP000628736">
    <property type="component" value="Unassembled WGS sequence"/>
</dbReference>
<gene>
    <name evidence="2" type="ORF">H8S11_13355</name>
</gene>